<dbReference type="OrthoDB" id="1735038at2759"/>
<keyword evidence="3" id="KW-0732">Signal</keyword>
<gene>
    <name evidence="6" type="ORF">CONCODRAFT_9625</name>
</gene>
<evidence type="ECO:0000256" key="3">
    <source>
        <dbReference type="ARBA" id="ARBA00022729"/>
    </source>
</evidence>
<dbReference type="GO" id="GO:0070008">
    <property type="term" value="F:serine-type exopeptidase activity"/>
    <property type="evidence" value="ECO:0007669"/>
    <property type="project" value="InterPro"/>
</dbReference>
<dbReference type="SUPFAM" id="SSF53474">
    <property type="entry name" value="alpha/beta-Hydrolases"/>
    <property type="match status" value="1"/>
</dbReference>
<evidence type="ECO:0000256" key="1">
    <source>
        <dbReference type="ARBA" id="ARBA00011079"/>
    </source>
</evidence>
<protein>
    <submittedName>
        <fullName evidence="6">Peptidase S28</fullName>
    </submittedName>
</protein>
<dbReference type="InterPro" id="IPR029058">
    <property type="entry name" value="AB_hydrolase_fold"/>
</dbReference>
<dbReference type="InterPro" id="IPR042269">
    <property type="entry name" value="Ser_carbopepase_S28_SKS"/>
</dbReference>
<dbReference type="Gene3D" id="3.40.50.1820">
    <property type="entry name" value="alpha/beta hydrolase"/>
    <property type="match status" value="1"/>
</dbReference>
<evidence type="ECO:0000313" key="6">
    <source>
        <dbReference type="EMBL" id="KXN68195.1"/>
    </source>
</evidence>
<comment type="similarity">
    <text evidence="1">Belongs to the peptidase S28 family.</text>
</comment>
<dbReference type="EMBL" id="KQ964590">
    <property type="protein sequence ID" value="KXN68195.1"/>
    <property type="molecule type" value="Genomic_DNA"/>
</dbReference>
<dbReference type="Pfam" id="PF05577">
    <property type="entry name" value="Peptidase_S28"/>
    <property type="match status" value="1"/>
</dbReference>
<evidence type="ECO:0000256" key="4">
    <source>
        <dbReference type="ARBA" id="ARBA00022801"/>
    </source>
</evidence>
<dbReference type="PANTHER" id="PTHR11010:SF38">
    <property type="entry name" value="LYSOSOMAL PRO-X CARBOXYPEPTIDASE"/>
    <property type="match status" value="1"/>
</dbReference>
<keyword evidence="7" id="KW-1185">Reference proteome</keyword>
<keyword evidence="4" id="KW-0378">Hydrolase</keyword>
<organism evidence="6 7">
    <name type="scientific">Conidiobolus coronatus (strain ATCC 28846 / CBS 209.66 / NRRL 28638)</name>
    <name type="common">Delacroixia coronata</name>
    <dbReference type="NCBI Taxonomy" id="796925"/>
    <lineage>
        <taxon>Eukaryota</taxon>
        <taxon>Fungi</taxon>
        <taxon>Fungi incertae sedis</taxon>
        <taxon>Zoopagomycota</taxon>
        <taxon>Entomophthoromycotina</taxon>
        <taxon>Entomophthoromycetes</taxon>
        <taxon>Entomophthorales</taxon>
        <taxon>Ancylistaceae</taxon>
        <taxon>Conidiobolus</taxon>
    </lineage>
</organism>
<dbReference type="GO" id="GO:0008239">
    <property type="term" value="F:dipeptidyl-peptidase activity"/>
    <property type="evidence" value="ECO:0007669"/>
    <property type="project" value="TreeGrafter"/>
</dbReference>
<evidence type="ECO:0000313" key="7">
    <source>
        <dbReference type="Proteomes" id="UP000070444"/>
    </source>
</evidence>
<dbReference type="InterPro" id="IPR008758">
    <property type="entry name" value="Peptidase_S28"/>
</dbReference>
<sequence length="468" mass="53111">MLYRLVIYISIASANVWFRDHFNKYDHLARDASPGTLQALWFDQTLDHDSTYSPKFKQKYYVNTRYYKPGGPAYVYVSGEWTLSEGAVLGGNVLQSAKENNGIVFALEHRYYGDSQPYEEWTTENLKHLSSLNGVKDAGNFIKNVINPTTDKPFKDTKWIVAGGSYPGSLAAWIRQEYPNDVFIGWSSSGPVLAKEDFFEYDQVVSSALGQQCASDVDSIRQYMDDLFTNTQEFDILKSEFGCSDVEDNVAFLAAYADTFARVVQYNSPGSSPSIDSICSGLASQSDFKGKLNHIIQQFKLYLKNNDQTCKESTSLENIKNVKVNNRDASRQWIYQCCQEYGYWQTAPKYGISTRSRRLTVDWSNDLYCSADIWGKKLGPPNNNFINSRFKNLMNFTPRTIWVNGDADPWSALSVTNVKNSTLDRPIYLIKKGSHAQDLRSDSSNDSPSLAETKKAIRADISRWLKQK</sequence>
<dbReference type="Proteomes" id="UP000070444">
    <property type="component" value="Unassembled WGS sequence"/>
</dbReference>
<dbReference type="Gene3D" id="1.20.120.980">
    <property type="entry name" value="Serine carboxypeptidase S28, SKS domain"/>
    <property type="match status" value="1"/>
</dbReference>
<reference evidence="6 7" key="1">
    <citation type="journal article" date="2015" name="Genome Biol. Evol.">
        <title>Phylogenomic analyses indicate that early fungi evolved digesting cell walls of algal ancestors of land plants.</title>
        <authorList>
            <person name="Chang Y."/>
            <person name="Wang S."/>
            <person name="Sekimoto S."/>
            <person name="Aerts A.L."/>
            <person name="Choi C."/>
            <person name="Clum A."/>
            <person name="LaButti K.M."/>
            <person name="Lindquist E.A."/>
            <person name="Yee Ngan C."/>
            <person name="Ohm R.A."/>
            <person name="Salamov A.A."/>
            <person name="Grigoriev I.V."/>
            <person name="Spatafora J.W."/>
            <person name="Berbee M.L."/>
        </authorList>
    </citation>
    <scope>NUCLEOTIDE SEQUENCE [LARGE SCALE GENOMIC DNA]</scope>
    <source>
        <strain evidence="6 7">NRRL 28638</strain>
    </source>
</reference>
<keyword evidence="5" id="KW-0325">Glycoprotein</keyword>
<proteinExistence type="inferred from homology"/>
<evidence type="ECO:0000256" key="2">
    <source>
        <dbReference type="ARBA" id="ARBA00022670"/>
    </source>
</evidence>
<dbReference type="PANTHER" id="PTHR11010">
    <property type="entry name" value="PROTEASE S28 PRO-X CARBOXYPEPTIDASE-RELATED"/>
    <property type="match status" value="1"/>
</dbReference>
<evidence type="ECO:0000256" key="5">
    <source>
        <dbReference type="ARBA" id="ARBA00023180"/>
    </source>
</evidence>
<name>A0A137NZF8_CONC2</name>
<accession>A0A137NZF8</accession>
<keyword evidence="2" id="KW-0645">Protease</keyword>
<dbReference type="GO" id="GO:0006508">
    <property type="term" value="P:proteolysis"/>
    <property type="evidence" value="ECO:0007669"/>
    <property type="project" value="UniProtKB-KW"/>
</dbReference>
<dbReference type="AlphaFoldDB" id="A0A137NZF8"/>